<dbReference type="SUPFAM" id="SSF53756">
    <property type="entry name" value="UDP-Glycosyltransferase/glycogen phosphorylase"/>
    <property type="match status" value="1"/>
</dbReference>
<reference evidence="3 4" key="1">
    <citation type="submission" date="2016-04" db="EMBL/GenBank/DDBJ databases">
        <authorList>
            <person name="Evans L.H."/>
            <person name="Alamgir A."/>
            <person name="Owens N."/>
            <person name="Weber N.D."/>
            <person name="Virtaneva K."/>
            <person name="Barbian K."/>
            <person name="Babar A."/>
            <person name="Rosenke K."/>
        </authorList>
    </citation>
    <scope>NUCLEOTIDE SEQUENCE [LARGE SCALE GENOMIC DNA]</scope>
    <source>
        <strain evidence="3 4">LMa1</strain>
    </source>
</reference>
<dbReference type="Gene3D" id="3.40.50.2000">
    <property type="entry name" value="Glycogen Phosphorylase B"/>
    <property type="match status" value="2"/>
</dbReference>
<dbReference type="OrthoDB" id="9802525at2"/>
<evidence type="ECO:0000313" key="3">
    <source>
        <dbReference type="EMBL" id="OAT87115.1"/>
    </source>
</evidence>
<dbReference type="InterPro" id="IPR001296">
    <property type="entry name" value="Glyco_trans_1"/>
</dbReference>
<gene>
    <name evidence="3" type="ORF">A6M21_02180</name>
</gene>
<sequence length="383" mass="42991">MKVAIFTDTYPPQVNGVARTVNRIALFLRRRNVPHLIFAPDCGPSQEHSENVHTFPGIDLPFYPECKITLPPYPNLREKLNQFKPDLIHLVTESSMGLCGLKYARDHRLPVVASYTTNFPQYLAYYKAGFLERWAWLYLRWFHNQCHLNYCPSPAVKNMLAQKGFRNLTIWGRGIDTGLFAPEKRSNLLDKLAPGKELFFLYVGRLAPEKDLDVLFNAWRIVRRRLPGAQLVVTGDGPLAGELRQNHGHEVVFTGYRHGEELAAIYASSDIFVFPSTTETFGNVVLEAMSSGLPVAAAAAGGVKNLLLDGYNGLACRPRNYHELAAAMLKLAQNKELRDALGRQARQYALKQSWEGLLDNLLDSYRTVLASPRHPVKAGSLSA</sequence>
<dbReference type="GO" id="GO:0016757">
    <property type="term" value="F:glycosyltransferase activity"/>
    <property type="evidence" value="ECO:0007669"/>
    <property type="project" value="InterPro"/>
</dbReference>
<accession>A0A1B7LKL5</accession>
<dbReference type="Proteomes" id="UP000078532">
    <property type="component" value="Unassembled WGS sequence"/>
</dbReference>
<protein>
    <recommendedName>
        <fullName evidence="5">Glycosyl transferase family 1</fullName>
    </recommendedName>
</protein>
<proteinExistence type="predicted"/>
<evidence type="ECO:0000259" key="1">
    <source>
        <dbReference type="Pfam" id="PF00534"/>
    </source>
</evidence>
<dbReference type="CDD" id="cd03814">
    <property type="entry name" value="GT4-like"/>
    <property type="match status" value="1"/>
</dbReference>
<feature type="domain" description="Glycosyltransferase subfamily 4-like N-terminal" evidence="2">
    <location>
        <begin position="14"/>
        <end position="177"/>
    </location>
</feature>
<dbReference type="Pfam" id="PF00534">
    <property type="entry name" value="Glycos_transf_1"/>
    <property type="match status" value="1"/>
</dbReference>
<dbReference type="InterPro" id="IPR028098">
    <property type="entry name" value="Glyco_trans_4-like_N"/>
</dbReference>
<dbReference type="EMBL" id="LYVF01000002">
    <property type="protein sequence ID" value="OAT87115.1"/>
    <property type="molecule type" value="Genomic_DNA"/>
</dbReference>
<dbReference type="PANTHER" id="PTHR45947">
    <property type="entry name" value="SULFOQUINOVOSYL TRANSFERASE SQD2"/>
    <property type="match status" value="1"/>
</dbReference>
<comment type="caution">
    <text evidence="3">The sequence shown here is derived from an EMBL/GenBank/DDBJ whole genome shotgun (WGS) entry which is preliminary data.</text>
</comment>
<dbReference type="STRING" id="1838280.A6M21_02180"/>
<keyword evidence="4" id="KW-1185">Reference proteome</keyword>
<dbReference type="Pfam" id="PF13439">
    <property type="entry name" value="Glyco_transf_4"/>
    <property type="match status" value="1"/>
</dbReference>
<name>A0A1B7LKL5_9FIRM</name>
<evidence type="ECO:0000313" key="4">
    <source>
        <dbReference type="Proteomes" id="UP000078532"/>
    </source>
</evidence>
<dbReference type="AlphaFoldDB" id="A0A1B7LKL5"/>
<evidence type="ECO:0000259" key="2">
    <source>
        <dbReference type="Pfam" id="PF13439"/>
    </source>
</evidence>
<feature type="domain" description="Glycosyl transferase family 1" evidence="1">
    <location>
        <begin position="192"/>
        <end position="347"/>
    </location>
</feature>
<organism evidence="3 4">
    <name type="scientific">Desulfotomaculum copahuensis</name>
    <dbReference type="NCBI Taxonomy" id="1838280"/>
    <lineage>
        <taxon>Bacteria</taxon>
        <taxon>Bacillati</taxon>
        <taxon>Bacillota</taxon>
        <taxon>Clostridia</taxon>
        <taxon>Eubacteriales</taxon>
        <taxon>Desulfotomaculaceae</taxon>
        <taxon>Desulfotomaculum</taxon>
    </lineage>
</organism>
<dbReference type="InterPro" id="IPR050194">
    <property type="entry name" value="Glycosyltransferase_grp1"/>
</dbReference>
<dbReference type="PANTHER" id="PTHR45947:SF3">
    <property type="entry name" value="SULFOQUINOVOSYL TRANSFERASE SQD2"/>
    <property type="match status" value="1"/>
</dbReference>
<evidence type="ECO:0008006" key="5">
    <source>
        <dbReference type="Google" id="ProtNLM"/>
    </source>
</evidence>